<dbReference type="AlphaFoldDB" id="A0AAD7WX80"/>
<dbReference type="Proteomes" id="UP001221898">
    <property type="component" value="Unassembled WGS sequence"/>
</dbReference>
<protein>
    <submittedName>
        <fullName evidence="1">Uncharacterized protein</fullName>
    </submittedName>
</protein>
<proteinExistence type="predicted"/>
<comment type="caution">
    <text evidence="1">The sequence shown here is derived from an EMBL/GenBank/DDBJ whole genome shotgun (WGS) entry which is preliminary data.</text>
</comment>
<name>A0AAD7WX80_9TELE</name>
<reference evidence="1" key="1">
    <citation type="journal article" date="2023" name="Science">
        <title>Genome structures resolve the early diversification of teleost fishes.</title>
        <authorList>
            <person name="Parey E."/>
            <person name="Louis A."/>
            <person name="Montfort J."/>
            <person name="Bouchez O."/>
            <person name="Roques C."/>
            <person name="Iampietro C."/>
            <person name="Lluch J."/>
            <person name="Castinel A."/>
            <person name="Donnadieu C."/>
            <person name="Desvignes T."/>
            <person name="Floi Bucao C."/>
            <person name="Jouanno E."/>
            <person name="Wen M."/>
            <person name="Mejri S."/>
            <person name="Dirks R."/>
            <person name="Jansen H."/>
            <person name="Henkel C."/>
            <person name="Chen W.J."/>
            <person name="Zahm M."/>
            <person name="Cabau C."/>
            <person name="Klopp C."/>
            <person name="Thompson A.W."/>
            <person name="Robinson-Rechavi M."/>
            <person name="Braasch I."/>
            <person name="Lecointre G."/>
            <person name="Bobe J."/>
            <person name="Postlethwait J.H."/>
            <person name="Berthelot C."/>
            <person name="Roest Crollius H."/>
            <person name="Guiguen Y."/>
        </authorList>
    </citation>
    <scope>NUCLEOTIDE SEQUENCE</scope>
    <source>
        <strain evidence="1">NC1722</strain>
    </source>
</reference>
<organism evidence="1 2">
    <name type="scientific">Aldrovandia affinis</name>
    <dbReference type="NCBI Taxonomy" id="143900"/>
    <lineage>
        <taxon>Eukaryota</taxon>
        <taxon>Metazoa</taxon>
        <taxon>Chordata</taxon>
        <taxon>Craniata</taxon>
        <taxon>Vertebrata</taxon>
        <taxon>Euteleostomi</taxon>
        <taxon>Actinopterygii</taxon>
        <taxon>Neopterygii</taxon>
        <taxon>Teleostei</taxon>
        <taxon>Notacanthiformes</taxon>
        <taxon>Halosauridae</taxon>
        <taxon>Aldrovandia</taxon>
    </lineage>
</organism>
<accession>A0AAD7WX80</accession>
<gene>
    <name evidence="1" type="ORF">AAFF_G00126860</name>
</gene>
<evidence type="ECO:0000313" key="1">
    <source>
        <dbReference type="EMBL" id="KAJ8412350.1"/>
    </source>
</evidence>
<dbReference type="EMBL" id="JAINUG010000019">
    <property type="protein sequence ID" value="KAJ8412350.1"/>
    <property type="molecule type" value="Genomic_DNA"/>
</dbReference>
<sequence>MGYGSRGGQGNVWEQAVVEGRVEKWAGSDRQRRERPLIWTNMAGEQMSPPSCFPSFPTLHQRPLLDPTHVAPWDSRVVRSPDSNTLLQDNIPRSSADATLPAVSFEPRLVPALLWLQLRGESL</sequence>
<evidence type="ECO:0000313" key="2">
    <source>
        <dbReference type="Proteomes" id="UP001221898"/>
    </source>
</evidence>
<keyword evidence="2" id="KW-1185">Reference proteome</keyword>